<keyword evidence="2" id="KW-1185">Reference proteome</keyword>
<proteinExistence type="predicted"/>
<evidence type="ECO:0000313" key="2">
    <source>
        <dbReference type="Proteomes" id="UP001151760"/>
    </source>
</evidence>
<name>A0ABQ5C465_9ASTR</name>
<reference evidence="1" key="1">
    <citation type="journal article" date="2022" name="Int. J. Mol. Sci.">
        <title>Draft Genome of Tanacetum Coccineum: Genomic Comparison of Closely Related Tanacetum-Family Plants.</title>
        <authorList>
            <person name="Yamashiro T."/>
            <person name="Shiraishi A."/>
            <person name="Nakayama K."/>
            <person name="Satake H."/>
        </authorList>
    </citation>
    <scope>NUCLEOTIDE SEQUENCE</scope>
</reference>
<sequence length="76" mass="8387">MALRAPLHAADSLLSVTWVYTGVRFPEEDFREDERGVILRRFQLDILLTDGDDDDDDAVRGALCSCGNPSVVAYSA</sequence>
<dbReference type="EMBL" id="BQNB010013927">
    <property type="protein sequence ID" value="GJT21915.1"/>
    <property type="molecule type" value="Genomic_DNA"/>
</dbReference>
<organism evidence="1 2">
    <name type="scientific">Tanacetum coccineum</name>
    <dbReference type="NCBI Taxonomy" id="301880"/>
    <lineage>
        <taxon>Eukaryota</taxon>
        <taxon>Viridiplantae</taxon>
        <taxon>Streptophyta</taxon>
        <taxon>Embryophyta</taxon>
        <taxon>Tracheophyta</taxon>
        <taxon>Spermatophyta</taxon>
        <taxon>Magnoliopsida</taxon>
        <taxon>eudicotyledons</taxon>
        <taxon>Gunneridae</taxon>
        <taxon>Pentapetalae</taxon>
        <taxon>asterids</taxon>
        <taxon>campanulids</taxon>
        <taxon>Asterales</taxon>
        <taxon>Asteraceae</taxon>
        <taxon>Asteroideae</taxon>
        <taxon>Anthemideae</taxon>
        <taxon>Anthemidinae</taxon>
        <taxon>Tanacetum</taxon>
    </lineage>
</organism>
<evidence type="ECO:0000313" key="1">
    <source>
        <dbReference type="EMBL" id="GJT21915.1"/>
    </source>
</evidence>
<accession>A0ABQ5C465</accession>
<dbReference type="Proteomes" id="UP001151760">
    <property type="component" value="Unassembled WGS sequence"/>
</dbReference>
<comment type="caution">
    <text evidence="1">The sequence shown here is derived from an EMBL/GenBank/DDBJ whole genome shotgun (WGS) entry which is preliminary data.</text>
</comment>
<protein>
    <submittedName>
        <fullName evidence="1">Uncharacterized protein</fullName>
    </submittedName>
</protein>
<gene>
    <name evidence="1" type="ORF">Tco_0891852</name>
</gene>
<reference evidence="1" key="2">
    <citation type="submission" date="2022-01" db="EMBL/GenBank/DDBJ databases">
        <authorList>
            <person name="Yamashiro T."/>
            <person name="Shiraishi A."/>
            <person name="Satake H."/>
            <person name="Nakayama K."/>
        </authorList>
    </citation>
    <scope>NUCLEOTIDE SEQUENCE</scope>
</reference>